<accession>A0A0G1B2S1</accession>
<organism evidence="2 3">
    <name type="scientific">Candidatus Kuenenbacteria bacterium GW2011_GWA2_42_15</name>
    <dbReference type="NCBI Taxonomy" id="1618677"/>
    <lineage>
        <taxon>Bacteria</taxon>
        <taxon>Candidatus Kueneniibacteriota</taxon>
    </lineage>
</organism>
<name>A0A0G1B2S1_9BACT</name>
<keyword evidence="1" id="KW-0812">Transmembrane</keyword>
<dbReference type="GO" id="GO:0006974">
    <property type="term" value="P:DNA damage response"/>
    <property type="evidence" value="ECO:0007669"/>
    <property type="project" value="TreeGrafter"/>
</dbReference>
<dbReference type="InterPro" id="IPR052022">
    <property type="entry name" value="26kDa_periplasmic_antigen"/>
</dbReference>
<keyword evidence="1" id="KW-1133">Transmembrane helix</keyword>
<dbReference type="PANTHER" id="PTHR34387">
    <property type="entry name" value="SLR1258 PROTEIN"/>
    <property type="match status" value="1"/>
</dbReference>
<dbReference type="Gene3D" id="3.30.110.170">
    <property type="entry name" value="Protein of unknown function (DUF541), domain 1"/>
    <property type="match status" value="1"/>
</dbReference>
<gene>
    <name evidence="2" type="ORF">UV02_C0039G0016</name>
</gene>
<dbReference type="AlphaFoldDB" id="A0A0G1B2S1"/>
<evidence type="ECO:0000313" key="2">
    <source>
        <dbReference type="EMBL" id="KKS40601.1"/>
    </source>
</evidence>
<dbReference type="EMBL" id="LCCW01000039">
    <property type="protein sequence ID" value="KKS40601.1"/>
    <property type="molecule type" value="Genomic_DNA"/>
</dbReference>
<sequence>MDNINANNATCCHKPMFWFKILTLLCVTAIVIVSVALALRKDDFNNQFSVSATGRVFAKPDIANLIVGVKTEAKSTAALAVKENTAKMNEIVKALKDIGIEEKDIQTTNYNLNPVYDWTDKTGQRLKGYEVNQNINIKIRNLDKIGDAIAKTTEKGANQIGNISFTIDDEFALRNEARSEAIKKAKEKAAGIVAETGIKLGKIINVYENQVYYPSAINYSKDMALGIGGGGGVPAPEIQAGENEVIVEATVVWEVKR</sequence>
<dbReference type="Gene3D" id="3.30.70.2970">
    <property type="entry name" value="Protein of unknown function (DUF541), domain 2"/>
    <property type="match status" value="1"/>
</dbReference>
<proteinExistence type="predicted"/>
<dbReference type="Pfam" id="PF04402">
    <property type="entry name" value="SIMPL"/>
    <property type="match status" value="1"/>
</dbReference>
<dbReference type="InterPro" id="IPR007497">
    <property type="entry name" value="SIMPL/DUF541"/>
</dbReference>
<protein>
    <submittedName>
        <fullName evidence="2">26 kDa periplasmic immunogenic protein</fullName>
    </submittedName>
</protein>
<dbReference type="Proteomes" id="UP000034516">
    <property type="component" value="Unassembled WGS sequence"/>
</dbReference>
<keyword evidence="1" id="KW-0472">Membrane</keyword>
<dbReference type="PANTHER" id="PTHR34387:SF1">
    <property type="entry name" value="PERIPLASMIC IMMUNOGENIC PROTEIN"/>
    <property type="match status" value="1"/>
</dbReference>
<comment type="caution">
    <text evidence="2">The sequence shown here is derived from an EMBL/GenBank/DDBJ whole genome shotgun (WGS) entry which is preliminary data.</text>
</comment>
<feature type="transmembrane region" description="Helical" evidence="1">
    <location>
        <begin position="17"/>
        <end position="39"/>
    </location>
</feature>
<evidence type="ECO:0000313" key="3">
    <source>
        <dbReference type="Proteomes" id="UP000034516"/>
    </source>
</evidence>
<evidence type="ECO:0000256" key="1">
    <source>
        <dbReference type="SAM" id="Phobius"/>
    </source>
</evidence>
<reference evidence="2 3" key="1">
    <citation type="journal article" date="2015" name="Nature">
        <title>rRNA introns, odd ribosomes, and small enigmatic genomes across a large radiation of phyla.</title>
        <authorList>
            <person name="Brown C.T."/>
            <person name="Hug L.A."/>
            <person name="Thomas B.C."/>
            <person name="Sharon I."/>
            <person name="Castelle C.J."/>
            <person name="Singh A."/>
            <person name="Wilkins M.J."/>
            <person name="Williams K.H."/>
            <person name="Banfield J.F."/>
        </authorList>
    </citation>
    <scope>NUCLEOTIDE SEQUENCE [LARGE SCALE GENOMIC DNA]</scope>
</reference>